<evidence type="ECO:0000313" key="3">
    <source>
        <dbReference type="EMBL" id="MFC1411274.1"/>
    </source>
</evidence>
<proteinExistence type="predicted"/>
<feature type="signal peptide" evidence="2">
    <location>
        <begin position="1"/>
        <end position="26"/>
    </location>
</feature>
<reference evidence="3 4" key="1">
    <citation type="submission" date="2024-09" db="EMBL/GenBank/DDBJ databases">
        <authorList>
            <person name="Lee S.D."/>
        </authorList>
    </citation>
    <scope>NUCLEOTIDE SEQUENCE [LARGE SCALE GENOMIC DNA]</scope>
    <source>
        <strain evidence="3 4">N1-1</strain>
    </source>
</reference>
<keyword evidence="1" id="KW-0812">Transmembrane</keyword>
<keyword evidence="1" id="KW-0472">Membrane</keyword>
<dbReference type="RefSeq" id="WP_380510568.1">
    <property type="nucleotide sequence ID" value="NZ_JBHEZX010000007.1"/>
</dbReference>
<dbReference type="EMBL" id="JBHEZX010000007">
    <property type="protein sequence ID" value="MFC1411274.1"/>
    <property type="molecule type" value="Genomic_DNA"/>
</dbReference>
<evidence type="ECO:0000256" key="1">
    <source>
        <dbReference type="SAM" id="Phobius"/>
    </source>
</evidence>
<evidence type="ECO:0008006" key="5">
    <source>
        <dbReference type="Google" id="ProtNLM"/>
    </source>
</evidence>
<evidence type="ECO:0000256" key="2">
    <source>
        <dbReference type="SAM" id="SignalP"/>
    </source>
</evidence>
<gene>
    <name evidence="3" type="ORF">ACEZDG_18585</name>
</gene>
<comment type="caution">
    <text evidence="3">The sequence shown here is derived from an EMBL/GenBank/DDBJ whole genome shotgun (WGS) entry which is preliminary data.</text>
</comment>
<keyword evidence="1" id="KW-1133">Transmembrane helix</keyword>
<organism evidence="3 4">
    <name type="scientific">Streptacidiphilus alkalitolerans</name>
    <dbReference type="NCBI Taxonomy" id="3342712"/>
    <lineage>
        <taxon>Bacteria</taxon>
        <taxon>Bacillati</taxon>
        <taxon>Actinomycetota</taxon>
        <taxon>Actinomycetes</taxon>
        <taxon>Kitasatosporales</taxon>
        <taxon>Streptomycetaceae</taxon>
        <taxon>Streptacidiphilus</taxon>
    </lineage>
</organism>
<evidence type="ECO:0000313" key="4">
    <source>
        <dbReference type="Proteomes" id="UP001592582"/>
    </source>
</evidence>
<sequence>MRAARLIAGSVLTVGALSLAGPVAFAADGGGTASNVTPFAFKIYPTTVKAGGNIGLGVSGCDATSATASSGVFDTVTLPSTGTKGEYVGAATVDADAKPGAQYDVKFTCGSSSGTTTLTVASGTSTPTTSTSATAVPTGAVKTGLGGGNGSMSPAELAAGGVLAVLALGGVGLAVRRRSGNHS</sequence>
<keyword evidence="4" id="KW-1185">Reference proteome</keyword>
<feature type="transmembrane region" description="Helical" evidence="1">
    <location>
        <begin position="157"/>
        <end position="175"/>
    </location>
</feature>
<name>A0ABV6VC06_9ACTN</name>
<protein>
    <recommendedName>
        <fullName evidence="5">Gram-positive cocci surface proteins LPxTG domain-containing protein</fullName>
    </recommendedName>
</protein>
<accession>A0ABV6VC06</accession>
<feature type="chain" id="PRO_5046751761" description="Gram-positive cocci surface proteins LPxTG domain-containing protein" evidence="2">
    <location>
        <begin position="27"/>
        <end position="183"/>
    </location>
</feature>
<dbReference type="Proteomes" id="UP001592582">
    <property type="component" value="Unassembled WGS sequence"/>
</dbReference>
<keyword evidence="2" id="KW-0732">Signal</keyword>